<evidence type="ECO:0000313" key="3">
    <source>
        <dbReference type="Proteomes" id="UP000729701"/>
    </source>
</evidence>
<organism evidence="2 3">
    <name type="scientific">Cyanomargarita calcarea GSE-NOS-MK-12-04C</name>
    <dbReference type="NCBI Taxonomy" id="2839659"/>
    <lineage>
        <taxon>Bacteria</taxon>
        <taxon>Bacillati</taxon>
        <taxon>Cyanobacteriota</taxon>
        <taxon>Cyanophyceae</taxon>
        <taxon>Nostocales</taxon>
        <taxon>Cyanomargaritaceae</taxon>
        <taxon>Cyanomargarita</taxon>
    </lineage>
</organism>
<reference evidence="2" key="2">
    <citation type="journal article" date="2022" name="Microbiol. Resour. Announc.">
        <title>Metagenome Sequencing to Explore Phylogenomics of Terrestrial Cyanobacteria.</title>
        <authorList>
            <person name="Ward R.D."/>
            <person name="Stajich J.E."/>
            <person name="Johansen J.R."/>
            <person name="Huntemann M."/>
            <person name="Clum A."/>
            <person name="Foster B."/>
            <person name="Foster B."/>
            <person name="Roux S."/>
            <person name="Palaniappan K."/>
            <person name="Varghese N."/>
            <person name="Mukherjee S."/>
            <person name="Reddy T.B.K."/>
            <person name="Daum C."/>
            <person name="Copeland A."/>
            <person name="Chen I.A."/>
            <person name="Ivanova N.N."/>
            <person name="Kyrpides N.C."/>
            <person name="Shapiro N."/>
            <person name="Eloe-Fadrosh E.A."/>
            <person name="Pietrasiak N."/>
        </authorList>
    </citation>
    <scope>NUCLEOTIDE SEQUENCE</scope>
    <source>
        <strain evidence="2">GSE-NOS-MK-12-04C</strain>
    </source>
</reference>
<evidence type="ECO:0000259" key="1">
    <source>
        <dbReference type="Pfam" id="PF09651"/>
    </source>
</evidence>
<dbReference type="Gene3D" id="1.10.196.30">
    <property type="match status" value="1"/>
</dbReference>
<name>A0A951UU32_9CYAN</name>
<dbReference type="Pfam" id="PF09651">
    <property type="entry name" value="Cas_APE2256"/>
    <property type="match status" value="1"/>
</dbReference>
<gene>
    <name evidence="2" type="ORF">KME60_08005</name>
</gene>
<evidence type="ECO:0000313" key="2">
    <source>
        <dbReference type="EMBL" id="MBW4667365.1"/>
    </source>
</evidence>
<dbReference type="InterPro" id="IPR013442">
    <property type="entry name" value="SSO1393-like"/>
</dbReference>
<feature type="domain" description="CRISPR system ring nuclease SSO1393-like" evidence="1">
    <location>
        <begin position="77"/>
        <end position="212"/>
    </location>
</feature>
<accession>A0A951UU32</accession>
<dbReference type="AlphaFoldDB" id="A0A951UU32"/>
<dbReference type="Proteomes" id="UP000729701">
    <property type="component" value="Unassembled WGS sequence"/>
</dbReference>
<proteinExistence type="predicted"/>
<sequence>MPQLVISTVGTSLLTNQLNERTDKKDWKRRMIETANLTYEEINKYHEDVADIISQLKERANKKIYNTEIEVEEICEISAELNGIYGLYGKKLEEGVSDTHVLIATDTAQGRIAAEVIESYLKSKGLNSTSVWIQPELSLASSNVFTESIAKLIPSMQQTILDCKKTNYRICFNLVGGFKALQGYFNTIGMFYADEIIYVFEGSNELIKIPKLPIKINIEEVEPYKVQLAMMAVGDISKSWEEAKKVPQEWAVVDGQEMTLSTWGQLIWSQCQNELLSQDKPLKFPKIDYTSIFLDEYKNKPANEKIILQENLARAACLLVNHKDGITAMKQDGIFRLRRYEGKNKDIEHFDLPKGRRVSCIAVGNNLQIRHYGEHDYVNDNP</sequence>
<comment type="caution">
    <text evidence="2">The sequence shown here is derived from an EMBL/GenBank/DDBJ whole genome shotgun (WGS) entry which is preliminary data.</text>
</comment>
<reference evidence="2" key="1">
    <citation type="submission" date="2021-05" db="EMBL/GenBank/DDBJ databases">
        <authorList>
            <person name="Pietrasiak N."/>
            <person name="Ward R."/>
            <person name="Stajich J.E."/>
            <person name="Kurbessoian T."/>
        </authorList>
    </citation>
    <scope>NUCLEOTIDE SEQUENCE</scope>
    <source>
        <strain evidence="2">GSE-NOS-MK-12-04C</strain>
    </source>
</reference>
<protein>
    <submittedName>
        <fullName evidence="2">CRISPR-associated protein</fullName>
    </submittedName>
</protein>
<dbReference type="NCBIfam" id="TIGR02619">
    <property type="entry name" value="putative CRISPR-associated protein, APE2256 family"/>
    <property type="match status" value="1"/>
</dbReference>
<dbReference type="Gene3D" id="3.40.50.10770">
    <property type="entry name" value="Hypothetical protein VC1899 like domain (Restriction endonuclease-like)"/>
    <property type="match status" value="1"/>
</dbReference>
<dbReference type="EMBL" id="JAHHGZ010000006">
    <property type="protein sequence ID" value="MBW4667365.1"/>
    <property type="molecule type" value="Genomic_DNA"/>
</dbReference>